<dbReference type="PRINTS" id="PR00035">
    <property type="entry name" value="HTHGNTR"/>
</dbReference>
<keyword evidence="1" id="KW-0805">Transcription regulation</keyword>
<dbReference type="InterPro" id="IPR000524">
    <property type="entry name" value="Tscrpt_reg_HTH_GntR"/>
</dbReference>
<evidence type="ECO:0000256" key="1">
    <source>
        <dbReference type="ARBA" id="ARBA00023015"/>
    </source>
</evidence>
<dbReference type="PROSITE" id="PS50949">
    <property type="entry name" value="HTH_GNTR"/>
    <property type="match status" value="1"/>
</dbReference>
<keyword evidence="3" id="KW-0804">Transcription</keyword>
<dbReference type="GO" id="GO:0003700">
    <property type="term" value="F:DNA-binding transcription factor activity"/>
    <property type="evidence" value="ECO:0007669"/>
    <property type="project" value="InterPro"/>
</dbReference>
<dbReference type="PANTHER" id="PTHR44846">
    <property type="entry name" value="MANNOSYL-D-GLYCERATE TRANSPORT/METABOLISM SYSTEM REPRESSOR MNGR-RELATED"/>
    <property type="match status" value="1"/>
</dbReference>
<dbReference type="PANTHER" id="PTHR44846:SF17">
    <property type="entry name" value="GNTR-FAMILY TRANSCRIPTIONAL REGULATOR"/>
    <property type="match status" value="1"/>
</dbReference>
<evidence type="ECO:0000313" key="5">
    <source>
        <dbReference type="EMBL" id="BAC19131.1"/>
    </source>
</evidence>
<dbReference type="SMART" id="SM00345">
    <property type="entry name" value="HTH_GNTR"/>
    <property type="match status" value="1"/>
</dbReference>
<dbReference type="AlphaFoldDB" id="Q8FN27"/>
<organism evidence="5 6">
    <name type="scientific">Corynebacterium efficiens (strain DSM 44549 / YS-314 / AJ 12310 / JCM 11189 / NBRC 100395)</name>
    <dbReference type="NCBI Taxonomy" id="196164"/>
    <lineage>
        <taxon>Bacteria</taxon>
        <taxon>Bacillati</taxon>
        <taxon>Actinomycetota</taxon>
        <taxon>Actinomycetes</taxon>
        <taxon>Mycobacteriales</taxon>
        <taxon>Corynebacteriaceae</taxon>
        <taxon>Corynebacterium</taxon>
    </lineage>
</organism>
<dbReference type="Pfam" id="PF07702">
    <property type="entry name" value="UTRA"/>
    <property type="match status" value="1"/>
</dbReference>
<dbReference type="Gene3D" id="3.40.1410.10">
    <property type="entry name" value="Chorismate lyase-like"/>
    <property type="match status" value="1"/>
</dbReference>
<reference evidence="5 6" key="1">
    <citation type="journal article" date="2003" name="Genome Res.">
        <title>Comparative complete genome sequence analysis of the amino acid replacements responsible for the thermostability of Corynebacterium efficiens.</title>
        <authorList>
            <person name="Nishio Y."/>
            <person name="Nakamura Y."/>
            <person name="Kawarabayasi Y."/>
            <person name="Usuda Y."/>
            <person name="Kimura E."/>
            <person name="Sugimoto S."/>
            <person name="Matsui K."/>
            <person name="Yamagishi A."/>
            <person name="Kikuchi H."/>
            <person name="Ikeo K."/>
            <person name="Gojobori T."/>
        </authorList>
    </citation>
    <scope>NUCLEOTIDE SEQUENCE [LARGE SCALE GENOMIC DNA]</scope>
    <source>
        <strain evidence="6">DSM 44549 / YS-314 / AJ 12310 / JCM 11189 / NBRC 100395</strain>
    </source>
</reference>
<dbReference type="SUPFAM" id="SSF64288">
    <property type="entry name" value="Chorismate lyase-like"/>
    <property type="match status" value="1"/>
</dbReference>
<dbReference type="Gene3D" id="1.10.10.10">
    <property type="entry name" value="Winged helix-like DNA-binding domain superfamily/Winged helix DNA-binding domain"/>
    <property type="match status" value="1"/>
</dbReference>
<dbReference type="HOGENOM" id="CLU_063236_2_2_11"/>
<dbReference type="EMBL" id="BA000035">
    <property type="protein sequence ID" value="BAC19131.1"/>
    <property type="molecule type" value="Genomic_DNA"/>
</dbReference>
<dbReference type="CDD" id="cd07377">
    <property type="entry name" value="WHTH_GntR"/>
    <property type="match status" value="1"/>
</dbReference>
<dbReference type="eggNOG" id="COG2188">
    <property type="taxonomic scope" value="Bacteria"/>
</dbReference>
<sequence>MGVSPPPLALRNLRVDGTIRTMTSRSGPAYARIAAEIIARIEANALSPGDRLPAERDLAEEFGVARMTVRQALDQLQMDGVIGRKRGRSGGSFVLGNRPVVELTHRRGILPQLDARGHAVVTEVLTVEEFNAPATLAAKLRVPFREPVVRIVRVHHAADTPVLISDSHFPAHLVPGIAHMDLNGSLAELLDRHWSLSPARKEETLAPGVATPFEQEHLGVSPAMPLLRIQRITELHNHRVLEYSEDVLRSDAAAVRVSTAFSN</sequence>
<proteinExistence type="predicted"/>
<dbReference type="InterPro" id="IPR050679">
    <property type="entry name" value="Bact_HTH_transcr_reg"/>
</dbReference>
<dbReference type="SUPFAM" id="SSF46785">
    <property type="entry name" value="Winged helix' DNA-binding domain"/>
    <property type="match status" value="1"/>
</dbReference>
<evidence type="ECO:0000259" key="4">
    <source>
        <dbReference type="PROSITE" id="PS50949"/>
    </source>
</evidence>
<name>Q8FN27_COREF</name>
<keyword evidence="6" id="KW-1185">Reference proteome</keyword>
<feature type="domain" description="HTH gntR-type" evidence="4">
    <location>
        <begin position="27"/>
        <end position="97"/>
    </location>
</feature>
<dbReference type="GO" id="GO:0003677">
    <property type="term" value="F:DNA binding"/>
    <property type="evidence" value="ECO:0007669"/>
    <property type="project" value="UniProtKB-KW"/>
</dbReference>
<dbReference type="Pfam" id="PF00392">
    <property type="entry name" value="GntR"/>
    <property type="match status" value="1"/>
</dbReference>
<evidence type="ECO:0000256" key="2">
    <source>
        <dbReference type="ARBA" id="ARBA00023125"/>
    </source>
</evidence>
<evidence type="ECO:0000313" key="6">
    <source>
        <dbReference type="Proteomes" id="UP000001409"/>
    </source>
</evidence>
<dbReference type="Proteomes" id="UP000001409">
    <property type="component" value="Chromosome"/>
</dbReference>
<accession>Q8FN27</accession>
<dbReference type="STRING" id="196164.gene:10742754"/>
<dbReference type="InterPro" id="IPR011663">
    <property type="entry name" value="UTRA"/>
</dbReference>
<dbReference type="InterPro" id="IPR036390">
    <property type="entry name" value="WH_DNA-bd_sf"/>
</dbReference>
<dbReference type="GO" id="GO:0045892">
    <property type="term" value="P:negative regulation of DNA-templated transcription"/>
    <property type="evidence" value="ECO:0007669"/>
    <property type="project" value="TreeGrafter"/>
</dbReference>
<evidence type="ECO:0000256" key="3">
    <source>
        <dbReference type="ARBA" id="ARBA00023163"/>
    </source>
</evidence>
<keyword evidence="2" id="KW-0238">DNA-binding</keyword>
<dbReference type="InterPro" id="IPR036388">
    <property type="entry name" value="WH-like_DNA-bd_sf"/>
</dbReference>
<dbReference type="InterPro" id="IPR028978">
    <property type="entry name" value="Chorismate_lyase_/UTRA_dom_sf"/>
</dbReference>
<dbReference type="SMART" id="SM00866">
    <property type="entry name" value="UTRA"/>
    <property type="match status" value="1"/>
</dbReference>
<dbReference type="KEGG" id="cef:CE2321"/>
<protein>
    <submittedName>
        <fullName evidence="5">Putative transcription regulator</fullName>
    </submittedName>
</protein>